<evidence type="ECO:0000256" key="3">
    <source>
        <dbReference type="ARBA" id="ARBA00022801"/>
    </source>
</evidence>
<evidence type="ECO:0000313" key="7">
    <source>
        <dbReference type="Proteomes" id="UP001085076"/>
    </source>
</evidence>
<dbReference type="InterPro" id="IPR014718">
    <property type="entry name" value="GH-type_carb-bd"/>
</dbReference>
<name>A0A9D5CQ01_9LILI</name>
<dbReference type="GO" id="GO:0004565">
    <property type="term" value="F:beta-galactosidase activity"/>
    <property type="evidence" value="ECO:0007669"/>
    <property type="project" value="UniProtKB-EC"/>
</dbReference>
<dbReference type="InterPro" id="IPR006103">
    <property type="entry name" value="Glyco_hydro_2_cat"/>
</dbReference>
<dbReference type="EMBL" id="JAGGNH010000003">
    <property type="protein sequence ID" value="KAJ0977510.1"/>
    <property type="molecule type" value="Genomic_DNA"/>
</dbReference>
<reference evidence="6" key="2">
    <citation type="journal article" date="2022" name="Hortic Res">
        <title>The genome of Dioscorea zingiberensis sheds light on the biosynthesis, origin and evolution of the medicinally important diosgenin saponins.</title>
        <authorList>
            <person name="Li Y."/>
            <person name="Tan C."/>
            <person name="Li Z."/>
            <person name="Guo J."/>
            <person name="Li S."/>
            <person name="Chen X."/>
            <person name="Wang C."/>
            <person name="Dai X."/>
            <person name="Yang H."/>
            <person name="Song W."/>
            <person name="Hou L."/>
            <person name="Xu J."/>
            <person name="Tong Z."/>
            <person name="Xu A."/>
            <person name="Yuan X."/>
            <person name="Wang W."/>
            <person name="Yang Q."/>
            <person name="Chen L."/>
            <person name="Sun Z."/>
            <person name="Wang K."/>
            <person name="Pan B."/>
            <person name="Chen J."/>
            <person name="Bao Y."/>
            <person name="Liu F."/>
            <person name="Qi X."/>
            <person name="Gang D.R."/>
            <person name="Wen J."/>
            <person name="Li J."/>
        </authorList>
    </citation>
    <scope>NUCLEOTIDE SEQUENCE</scope>
    <source>
        <strain evidence="6">Dzin_1.0</strain>
    </source>
</reference>
<comment type="caution">
    <text evidence="6">The sequence shown here is derived from an EMBL/GenBank/DDBJ whole genome shotgun (WGS) entry which is preliminary data.</text>
</comment>
<dbReference type="Gene3D" id="2.70.98.10">
    <property type="match status" value="1"/>
</dbReference>
<dbReference type="InterPro" id="IPR004199">
    <property type="entry name" value="B-gal_small/dom_5"/>
</dbReference>
<dbReference type="SMART" id="SM01038">
    <property type="entry name" value="Bgal_small_N"/>
    <property type="match status" value="1"/>
</dbReference>
<gene>
    <name evidence="6" type="ORF">J5N97_012984</name>
</gene>
<dbReference type="SUPFAM" id="SSF74650">
    <property type="entry name" value="Galactose mutarotase-like"/>
    <property type="match status" value="1"/>
</dbReference>
<reference evidence="6" key="1">
    <citation type="submission" date="2021-03" db="EMBL/GenBank/DDBJ databases">
        <authorList>
            <person name="Li Z."/>
            <person name="Yang C."/>
        </authorList>
    </citation>
    <scope>NUCLEOTIDE SEQUENCE</scope>
    <source>
        <strain evidence="6">Dzin_1.0</strain>
        <tissue evidence="6">Leaf</tissue>
    </source>
</reference>
<keyword evidence="7" id="KW-1185">Reference proteome</keyword>
<dbReference type="OrthoDB" id="408320at2759"/>
<dbReference type="PANTHER" id="PTHR46323:SF2">
    <property type="entry name" value="BETA-GALACTOSIDASE"/>
    <property type="match status" value="1"/>
</dbReference>
<dbReference type="Gene3D" id="3.20.20.80">
    <property type="entry name" value="Glycosidases"/>
    <property type="match status" value="1"/>
</dbReference>
<dbReference type="Pfam" id="PF02836">
    <property type="entry name" value="Glyco_hydro_2_C"/>
    <property type="match status" value="1"/>
</dbReference>
<keyword evidence="3" id="KW-0378">Hydrolase</keyword>
<organism evidence="6 7">
    <name type="scientific">Dioscorea zingiberensis</name>
    <dbReference type="NCBI Taxonomy" id="325984"/>
    <lineage>
        <taxon>Eukaryota</taxon>
        <taxon>Viridiplantae</taxon>
        <taxon>Streptophyta</taxon>
        <taxon>Embryophyta</taxon>
        <taxon>Tracheophyta</taxon>
        <taxon>Spermatophyta</taxon>
        <taxon>Magnoliopsida</taxon>
        <taxon>Liliopsida</taxon>
        <taxon>Dioscoreales</taxon>
        <taxon>Dioscoreaceae</taxon>
        <taxon>Dioscorea</taxon>
    </lineage>
</organism>
<dbReference type="EC" id="3.2.1.23" evidence="2"/>
<dbReference type="InterPro" id="IPR017853">
    <property type="entry name" value="GH"/>
</dbReference>
<dbReference type="Proteomes" id="UP001085076">
    <property type="component" value="Miscellaneous, Linkage group lg03"/>
</dbReference>
<dbReference type="AlphaFoldDB" id="A0A9D5CQ01"/>
<dbReference type="PANTHER" id="PTHR46323">
    <property type="entry name" value="BETA-GALACTOSIDASE"/>
    <property type="match status" value="1"/>
</dbReference>
<dbReference type="InterPro" id="IPR011013">
    <property type="entry name" value="Gal_mutarotase_sf_dom"/>
</dbReference>
<sequence>MGNSNGNIHEYWKAIDSTFGLQGGFIWDWVDQALLKEGTDGCKYWAYGGAFGDTPNDLNFCLNGLTWPDRTPHPALHGGRTSANLQRFTSPAFGLAPTDNDKGGESNSYANHAVQIKTIYVVVPEDQDVLSKDEHAIDESETRGSISFRVEMSSSYYGTSELDKATHNKDLVKGDDIEVHLDHKHMGLGGDDSWSPSVHDQYLVPPVPYSFCIRFCPILPSVSCQDIYRAQLQL</sequence>
<dbReference type="SUPFAM" id="SSF51445">
    <property type="entry name" value="(Trans)glycosidases"/>
    <property type="match status" value="1"/>
</dbReference>
<dbReference type="GO" id="GO:0005990">
    <property type="term" value="P:lactose catabolic process"/>
    <property type="evidence" value="ECO:0007669"/>
    <property type="project" value="TreeGrafter"/>
</dbReference>
<dbReference type="Pfam" id="PF02929">
    <property type="entry name" value="Bgal_small_N"/>
    <property type="match status" value="1"/>
</dbReference>
<keyword evidence="4" id="KW-0326">Glycosidase</keyword>
<proteinExistence type="predicted"/>
<accession>A0A9D5CQ01</accession>
<evidence type="ECO:0000256" key="1">
    <source>
        <dbReference type="ARBA" id="ARBA00001412"/>
    </source>
</evidence>
<comment type="catalytic activity">
    <reaction evidence="1">
        <text>Hydrolysis of terminal non-reducing beta-D-galactose residues in beta-D-galactosides.</text>
        <dbReference type="EC" id="3.2.1.23"/>
    </reaction>
</comment>
<dbReference type="InterPro" id="IPR050347">
    <property type="entry name" value="Bact_Beta-galactosidase"/>
</dbReference>
<evidence type="ECO:0000256" key="2">
    <source>
        <dbReference type="ARBA" id="ARBA00012756"/>
    </source>
</evidence>
<evidence type="ECO:0000259" key="5">
    <source>
        <dbReference type="SMART" id="SM01038"/>
    </source>
</evidence>
<feature type="domain" description="Beta galactosidase small chain/" evidence="5">
    <location>
        <begin position="75"/>
        <end position="216"/>
    </location>
</feature>
<evidence type="ECO:0000256" key="4">
    <source>
        <dbReference type="ARBA" id="ARBA00023295"/>
    </source>
</evidence>
<protein>
    <recommendedName>
        <fullName evidence="2">beta-galactosidase</fullName>
        <ecNumber evidence="2">3.2.1.23</ecNumber>
    </recommendedName>
</protein>
<evidence type="ECO:0000313" key="6">
    <source>
        <dbReference type="EMBL" id="KAJ0977510.1"/>
    </source>
</evidence>
<dbReference type="GO" id="GO:0009341">
    <property type="term" value="C:beta-galactosidase complex"/>
    <property type="evidence" value="ECO:0007669"/>
    <property type="project" value="InterPro"/>
</dbReference>
<dbReference type="GO" id="GO:0030246">
    <property type="term" value="F:carbohydrate binding"/>
    <property type="evidence" value="ECO:0007669"/>
    <property type="project" value="InterPro"/>
</dbReference>